<dbReference type="GO" id="GO:0046872">
    <property type="term" value="F:metal ion binding"/>
    <property type="evidence" value="ECO:0007669"/>
    <property type="project" value="UniProtKB-KW"/>
</dbReference>
<feature type="domain" description="4Fe-4S ferredoxin-type" evidence="5">
    <location>
        <begin position="49"/>
        <end position="78"/>
    </location>
</feature>
<evidence type="ECO:0000256" key="4">
    <source>
        <dbReference type="ARBA" id="ARBA00023014"/>
    </source>
</evidence>
<dbReference type="RefSeq" id="WP_067539484.1">
    <property type="nucleotide sequence ID" value="NZ_AP025567.1"/>
</dbReference>
<dbReference type="GeneID" id="83005007"/>
<dbReference type="PROSITE" id="PS51379">
    <property type="entry name" value="4FE4S_FER_2"/>
    <property type="match status" value="2"/>
</dbReference>
<feature type="domain" description="4Fe-4S ferredoxin-type" evidence="5">
    <location>
        <begin position="16"/>
        <end position="45"/>
    </location>
</feature>
<dbReference type="Pfam" id="PF12838">
    <property type="entry name" value="Fer4_7"/>
    <property type="match status" value="1"/>
</dbReference>
<evidence type="ECO:0000259" key="5">
    <source>
        <dbReference type="PROSITE" id="PS51379"/>
    </source>
</evidence>
<dbReference type="PANTHER" id="PTHR43687:SF1">
    <property type="entry name" value="FERREDOXIN III"/>
    <property type="match status" value="1"/>
</dbReference>
<gene>
    <name evidence="6" type="ORF">DW099_02005</name>
</gene>
<dbReference type="AlphaFoldDB" id="A0A415E6H1"/>
<reference evidence="6 7" key="1">
    <citation type="submission" date="2018-08" db="EMBL/GenBank/DDBJ databases">
        <title>A genome reference for cultivated species of the human gut microbiota.</title>
        <authorList>
            <person name="Zou Y."/>
            <person name="Xue W."/>
            <person name="Luo G."/>
        </authorList>
    </citation>
    <scope>NUCLEOTIDE SEQUENCE [LARGE SCALE GENOMIC DNA]</scope>
    <source>
        <strain evidence="6 7">AM07-24</strain>
    </source>
</reference>
<keyword evidence="4" id="KW-0411">Iron-sulfur</keyword>
<dbReference type="PROSITE" id="PS00198">
    <property type="entry name" value="4FE4S_FER_1"/>
    <property type="match status" value="1"/>
</dbReference>
<dbReference type="InterPro" id="IPR017900">
    <property type="entry name" value="4Fe4S_Fe_S_CS"/>
</dbReference>
<evidence type="ECO:0000313" key="6">
    <source>
        <dbReference type="EMBL" id="RHJ89373.1"/>
    </source>
</evidence>
<sequence length="96" mass="10836">MAETKNFEIRQTPASVPLTFDSQKCIGCNRCLEACQMDLMIPGEEKGTHPLVVYPDECWYCGCCVMECPTDAIKLHHPLMNQTRWVTKESLLNGGK</sequence>
<name>A0A415E6H1_9FIRM</name>
<dbReference type="EMBL" id="QRMS01000001">
    <property type="protein sequence ID" value="RHJ89373.1"/>
    <property type="molecule type" value="Genomic_DNA"/>
</dbReference>
<comment type="caution">
    <text evidence="6">The sequence shown here is derived from an EMBL/GenBank/DDBJ whole genome shotgun (WGS) entry which is preliminary data.</text>
</comment>
<evidence type="ECO:0000256" key="1">
    <source>
        <dbReference type="ARBA" id="ARBA00022485"/>
    </source>
</evidence>
<keyword evidence="1" id="KW-0004">4Fe-4S</keyword>
<protein>
    <submittedName>
        <fullName evidence="6">Ferredoxin family protein</fullName>
    </submittedName>
</protein>
<dbReference type="GO" id="GO:0051539">
    <property type="term" value="F:4 iron, 4 sulfur cluster binding"/>
    <property type="evidence" value="ECO:0007669"/>
    <property type="project" value="UniProtKB-KW"/>
</dbReference>
<dbReference type="SUPFAM" id="SSF54862">
    <property type="entry name" value="4Fe-4S ferredoxins"/>
    <property type="match status" value="1"/>
</dbReference>
<evidence type="ECO:0000313" key="7">
    <source>
        <dbReference type="Proteomes" id="UP000284841"/>
    </source>
</evidence>
<evidence type="ECO:0000256" key="2">
    <source>
        <dbReference type="ARBA" id="ARBA00022723"/>
    </source>
</evidence>
<dbReference type="STRING" id="1776384.GCA_900086585_02683"/>
<dbReference type="InterPro" id="IPR017896">
    <property type="entry name" value="4Fe4S_Fe-S-bd"/>
</dbReference>
<keyword evidence="3" id="KW-0408">Iron</keyword>
<organism evidence="6 7">
    <name type="scientific">Emergencia timonensis</name>
    <dbReference type="NCBI Taxonomy" id="1776384"/>
    <lineage>
        <taxon>Bacteria</taxon>
        <taxon>Bacillati</taxon>
        <taxon>Bacillota</taxon>
        <taxon>Clostridia</taxon>
        <taxon>Peptostreptococcales</taxon>
        <taxon>Anaerovoracaceae</taxon>
        <taxon>Emergencia</taxon>
    </lineage>
</organism>
<dbReference type="InterPro" id="IPR050572">
    <property type="entry name" value="Fe-S_Ferredoxin"/>
</dbReference>
<accession>A0A415E6H1</accession>
<evidence type="ECO:0000256" key="3">
    <source>
        <dbReference type="ARBA" id="ARBA00023004"/>
    </source>
</evidence>
<dbReference type="Proteomes" id="UP000284841">
    <property type="component" value="Unassembled WGS sequence"/>
</dbReference>
<keyword evidence="7" id="KW-1185">Reference proteome</keyword>
<keyword evidence="2" id="KW-0479">Metal-binding</keyword>
<proteinExistence type="predicted"/>
<dbReference type="OrthoDB" id="9807879at2"/>
<dbReference type="Gene3D" id="3.30.70.20">
    <property type="match status" value="1"/>
</dbReference>
<dbReference type="PANTHER" id="PTHR43687">
    <property type="entry name" value="ADENYLYLSULFATE REDUCTASE, BETA SUBUNIT"/>
    <property type="match status" value="1"/>
</dbReference>